<accession>A0A3S9U7W9</accession>
<evidence type="ECO:0000313" key="1">
    <source>
        <dbReference type="EMBL" id="AZS06402.1"/>
    </source>
</evidence>
<name>A0A3S9U7W9_9CAUD</name>
<reference evidence="1 2" key="1">
    <citation type="submission" date="2018-10" db="EMBL/GenBank/DDBJ databases">
        <title>Complete genome sequence of Pantoea phage vB_PagS_AAS23.</title>
        <authorList>
            <person name="Truncaite L."/>
            <person name="Simoliuniene M."/>
            <person name="Kazlauskas D."/>
            <person name="Meskys R."/>
            <person name="Simoliunas E."/>
        </authorList>
    </citation>
    <scope>NUCLEOTIDE SEQUENCE [LARGE SCALE GENOMIC DNA]</scope>
    <source>
        <strain evidence="1">AAS23</strain>
    </source>
</reference>
<dbReference type="EMBL" id="MK095606">
    <property type="protein sequence ID" value="AZS06402.1"/>
    <property type="molecule type" value="Genomic_DNA"/>
</dbReference>
<evidence type="ECO:0000313" key="2">
    <source>
        <dbReference type="Proteomes" id="UP000288641"/>
    </source>
</evidence>
<dbReference type="Proteomes" id="UP000288641">
    <property type="component" value="Segment"/>
</dbReference>
<protein>
    <submittedName>
        <fullName evidence="1">Uncharacterized protein</fullName>
    </submittedName>
</protein>
<organism evidence="1 2">
    <name type="scientific">Pantoea phage vB_PagS_AAS23</name>
    <dbReference type="NCBI Taxonomy" id="2499073"/>
    <lineage>
        <taxon>Viruses</taxon>
        <taxon>Duplodnaviria</taxon>
        <taxon>Heunggongvirae</taxon>
        <taxon>Uroviricota</taxon>
        <taxon>Caudoviricetes</taxon>
        <taxon>Drexlerviridae</taxon>
        <taxon>Sauletekiovirus</taxon>
        <taxon>Sauletekiovirus AAS23</taxon>
    </lineage>
</organism>
<sequence>MFGLSEPHYNICKQAARRCSDELEKAIRESGKTARARAKAYSELAGPCIDKHHKQVSTLMPRLTFAWLIGHLNDRFGHDDGEYE</sequence>
<keyword evidence="2" id="KW-1185">Reference proteome</keyword>
<proteinExistence type="predicted"/>
<gene>
    <name evidence="1" type="ORF">AAS23_gp89</name>
</gene>